<accession>K1PXA7</accession>
<proteinExistence type="predicted"/>
<reference evidence="1" key="1">
    <citation type="journal article" date="2012" name="Nature">
        <title>The oyster genome reveals stress adaptation and complexity of shell formation.</title>
        <authorList>
            <person name="Zhang G."/>
            <person name="Fang X."/>
            <person name="Guo X."/>
            <person name="Li L."/>
            <person name="Luo R."/>
            <person name="Xu F."/>
            <person name="Yang P."/>
            <person name="Zhang L."/>
            <person name="Wang X."/>
            <person name="Qi H."/>
            <person name="Xiong Z."/>
            <person name="Que H."/>
            <person name="Xie Y."/>
            <person name="Holland P.W."/>
            <person name="Paps J."/>
            <person name="Zhu Y."/>
            <person name="Wu F."/>
            <person name="Chen Y."/>
            <person name="Wang J."/>
            <person name="Peng C."/>
            <person name="Meng J."/>
            <person name="Yang L."/>
            <person name="Liu J."/>
            <person name="Wen B."/>
            <person name="Zhang N."/>
            <person name="Huang Z."/>
            <person name="Zhu Q."/>
            <person name="Feng Y."/>
            <person name="Mount A."/>
            <person name="Hedgecock D."/>
            <person name="Xu Z."/>
            <person name="Liu Y."/>
            <person name="Domazet-Loso T."/>
            <person name="Du Y."/>
            <person name="Sun X."/>
            <person name="Zhang S."/>
            <person name="Liu B."/>
            <person name="Cheng P."/>
            <person name="Jiang X."/>
            <person name="Li J."/>
            <person name="Fan D."/>
            <person name="Wang W."/>
            <person name="Fu W."/>
            <person name="Wang T."/>
            <person name="Wang B."/>
            <person name="Zhang J."/>
            <person name="Peng Z."/>
            <person name="Li Y."/>
            <person name="Li N."/>
            <person name="Wang J."/>
            <person name="Chen M."/>
            <person name="He Y."/>
            <person name="Tan F."/>
            <person name="Song X."/>
            <person name="Zheng Q."/>
            <person name="Huang R."/>
            <person name="Yang H."/>
            <person name="Du X."/>
            <person name="Chen L."/>
            <person name="Yang M."/>
            <person name="Gaffney P.M."/>
            <person name="Wang S."/>
            <person name="Luo L."/>
            <person name="She Z."/>
            <person name="Ming Y."/>
            <person name="Huang W."/>
            <person name="Zhang S."/>
            <person name="Huang B."/>
            <person name="Zhang Y."/>
            <person name="Qu T."/>
            <person name="Ni P."/>
            <person name="Miao G."/>
            <person name="Wang J."/>
            <person name="Wang Q."/>
            <person name="Steinberg C.E."/>
            <person name="Wang H."/>
            <person name="Li N."/>
            <person name="Qian L."/>
            <person name="Zhang G."/>
            <person name="Li Y."/>
            <person name="Yang H."/>
            <person name="Liu X."/>
            <person name="Wang J."/>
            <person name="Yin Y."/>
            <person name="Wang J."/>
        </authorList>
    </citation>
    <scope>NUCLEOTIDE SEQUENCE [LARGE SCALE GENOMIC DNA]</scope>
    <source>
        <strain evidence="1">05x7-T-G4-1.051#20</strain>
    </source>
</reference>
<gene>
    <name evidence="1" type="ORF">CGI_10016435</name>
</gene>
<dbReference type="HOGENOM" id="CLU_2796436_0_0_1"/>
<dbReference type="EMBL" id="JH816162">
    <property type="protein sequence ID" value="EKC28932.1"/>
    <property type="molecule type" value="Genomic_DNA"/>
</dbReference>
<protein>
    <submittedName>
        <fullName evidence="1">Uncharacterized protein</fullName>
    </submittedName>
</protein>
<name>K1PXA7_MAGGI</name>
<organism evidence="1">
    <name type="scientific">Magallana gigas</name>
    <name type="common">Pacific oyster</name>
    <name type="synonym">Crassostrea gigas</name>
    <dbReference type="NCBI Taxonomy" id="29159"/>
    <lineage>
        <taxon>Eukaryota</taxon>
        <taxon>Metazoa</taxon>
        <taxon>Spiralia</taxon>
        <taxon>Lophotrochozoa</taxon>
        <taxon>Mollusca</taxon>
        <taxon>Bivalvia</taxon>
        <taxon>Autobranchia</taxon>
        <taxon>Pteriomorphia</taxon>
        <taxon>Ostreida</taxon>
        <taxon>Ostreoidea</taxon>
        <taxon>Ostreidae</taxon>
        <taxon>Magallana</taxon>
    </lineage>
</organism>
<dbReference type="InParanoid" id="K1PXA7"/>
<dbReference type="AlphaFoldDB" id="K1PXA7"/>
<evidence type="ECO:0000313" key="1">
    <source>
        <dbReference type="EMBL" id="EKC28932.1"/>
    </source>
</evidence>
<sequence length="68" mass="7780">MANEDQIEELEALRSIFENEFTAMKVQKLSESVHGAKWMRVIDSLMNGTADHHRLNLSLYPISATETM</sequence>